<dbReference type="Proteomes" id="UP000524246">
    <property type="component" value="Unassembled WGS sequence"/>
</dbReference>
<dbReference type="SUPFAM" id="SSF53649">
    <property type="entry name" value="Alkaline phosphatase-like"/>
    <property type="match status" value="1"/>
</dbReference>
<dbReference type="PANTHER" id="PTHR10151:SF120">
    <property type="entry name" value="BIS(5'-ADENOSYL)-TRIPHOSPHATASE"/>
    <property type="match status" value="1"/>
</dbReference>
<dbReference type="Pfam" id="PF01663">
    <property type="entry name" value="Phosphodiest"/>
    <property type="match status" value="1"/>
</dbReference>
<dbReference type="EMBL" id="JAAZON010000545">
    <property type="protein sequence ID" value="NMC63871.1"/>
    <property type="molecule type" value="Genomic_DNA"/>
</dbReference>
<sequence>MERHRDRSLFLNSLINDSSCIKLLSQFPSTTAAHVTTLYTGEEVGQHGVYEWTYYEKRVDEVICALMFSYGDDAVAESNRPETLKEAGILPEKVLPEGRFLERLEKKGILTAYYCPEDFVNSSYNKRVCEHATPIAYKKLKDGLDNLAELNEQIKDMSFISFYYPGIDSVSHEFGPSSAENRKEIDAFLNALEGFLVKIRRMSDDTLILITADHGQIDVDPKETIYIDKRLPELSTWLVRNKQGKLLVPCGGERDLFLHVKPEYLDQASEILKSKLGEEALVIKTSDLIEEGFFGKQDCSDIFLRNVGNILVLPNEMKCVGWHENGRYGCHHRGVHGGLHEQEMEIPFIALL</sequence>
<name>A0A7X9FTK4_9DELT</name>
<dbReference type="AlphaFoldDB" id="A0A7X9FTK4"/>
<protein>
    <submittedName>
        <fullName evidence="1">Alkaline phosphatase family protein</fullName>
    </submittedName>
</protein>
<dbReference type="PANTHER" id="PTHR10151">
    <property type="entry name" value="ECTONUCLEOTIDE PYROPHOSPHATASE/PHOSPHODIESTERASE"/>
    <property type="match status" value="1"/>
</dbReference>
<comment type="caution">
    <text evidence="1">The sequence shown here is derived from an EMBL/GenBank/DDBJ whole genome shotgun (WGS) entry which is preliminary data.</text>
</comment>
<evidence type="ECO:0000313" key="2">
    <source>
        <dbReference type="Proteomes" id="UP000524246"/>
    </source>
</evidence>
<accession>A0A7X9FTK4</accession>
<evidence type="ECO:0000313" key="1">
    <source>
        <dbReference type="EMBL" id="NMC63871.1"/>
    </source>
</evidence>
<dbReference type="InterPro" id="IPR002591">
    <property type="entry name" value="Phosphodiest/P_Trfase"/>
</dbReference>
<dbReference type="GO" id="GO:0016787">
    <property type="term" value="F:hydrolase activity"/>
    <property type="evidence" value="ECO:0007669"/>
    <property type="project" value="UniProtKB-ARBA"/>
</dbReference>
<reference evidence="1 2" key="1">
    <citation type="journal article" date="2020" name="Biotechnol. Biofuels">
        <title>New insights from the biogas microbiome by comprehensive genome-resolved metagenomics of nearly 1600 species originating from multiple anaerobic digesters.</title>
        <authorList>
            <person name="Campanaro S."/>
            <person name="Treu L."/>
            <person name="Rodriguez-R L.M."/>
            <person name="Kovalovszki A."/>
            <person name="Ziels R.M."/>
            <person name="Maus I."/>
            <person name="Zhu X."/>
            <person name="Kougias P.G."/>
            <person name="Basile A."/>
            <person name="Luo G."/>
            <person name="Schluter A."/>
            <person name="Konstantinidis K.T."/>
            <person name="Angelidaki I."/>
        </authorList>
    </citation>
    <scope>NUCLEOTIDE SEQUENCE [LARGE SCALE GENOMIC DNA]</scope>
    <source>
        <strain evidence="1">AS27yjCOA_65</strain>
    </source>
</reference>
<organism evidence="1 2">
    <name type="scientific">SAR324 cluster bacterium</name>
    <dbReference type="NCBI Taxonomy" id="2024889"/>
    <lineage>
        <taxon>Bacteria</taxon>
        <taxon>Deltaproteobacteria</taxon>
        <taxon>SAR324 cluster</taxon>
    </lineage>
</organism>
<gene>
    <name evidence="1" type="ORF">GYA55_11970</name>
</gene>
<dbReference type="InterPro" id="IPR017850">
    <property type="entry name" value="Alkaline_phosphatase_core_sf"/>
</dbReference>
<dbReference type="Gene3D" id="3.40.720.10">
    <property type="entry name" value="Alkaline Phosphatase, subunit A"/>
    <property type="match status" value="1"/>
</dbReference>
<proteinExistence type="predicted"/>